<comment type="caution">
    <text evidence="2">The sequence shown here is derived from an EMBL/GenBank/DDBJ whole genome shotgun (WGS) entry which is preliminary data.</text>
</comment>
<proteinExistence type="predicted"/>
<dbReference type="Proteomes" id="UP000241771">
    <property type="component" value="Unassembled WGS sequence"/>
</dbReference>
<protein>
    <submittedName>
        <fullName evidence="2">Lipoprotein-related protein</fullName>
    </submittedName>
</protein>
<name>A0A2T3NRG5_9GAMM</name>
<dbReference type="PANTHER" id="PTHR38013:SF1">
    <property type="entry name" value="GLYCOPROTEIN_POLYSACCHARIDE METABOLISM"/>
    <property type="match status" value="1"/>
</dbReference>
<dbReference type="InterPro" id="IPR039366">
    <property type="entry name" value="Pilotin"/>
</dbReference>
<keyword evidence="1" id="KW-0732">Signal</keyword>
<gene>
    <name evidence="2" type="ORF">C9I98_15230</name>
</gene>
<dbReference type="AlphaFoldDB" id="A0A2T3NRG5"/>
<evidence type="ECO:0000313" key="2">
    <source>
        <dbReference type="EMBL" id="PSW18817.1"/>
    </source>
</evidence>
<dbReference type="PANTHER" id="PTHR38013">
    <property type="entry name" value="GLYCOPROTEIN/POLYSACCHARIDE METABOLISM"/>
    <property type="match status" value="1"/>
</dbReference>
<dbReference type="OrthoDB" id="5348860at2"/>
<feature type="signal peptide" evidence="1">
    <location>
        <begin position="1"/>
        <end position="19"/>
    </location>
</feature>
<keyword evidence="2" id="KW-0449">Lipoprotein</keyword>
<reference evidence="2 3" key="1">
    <citation type="submission" date="2018-01" db="EMBL/GenBank/DDBJ databases">
        <title>Whole genome sequencing of Histamine producing bacteria.</title>
        <authorList>
            <person name="Butler K."/>
        </authorList>
    </citation>
    <scope>NUCLEOTIDE SEQUENCE [LARGE SCALE GENOMIC DNA]</scope>
    <source>
        <strain evidence="2 3">DSM 100436</strain>
    </source>
</reference>
<dbReference type="PROSITE" id="PS51257">
    <property type="entry name" value="PROKAR_LIPOPROTEIN"/>
    <property type="match status" value="1"/>
</dbReference>
<dbReference type="Pfam" id="PF09619">
    <property type="entry name" value="YscW"/>
    <property type="match status" value="1"/>
</dbReference>
<keyword evidence="3" id="KW-1185">Reference proteome</keyword>
<accession>A0A2T3NRG5</accession>
<dbReference type="InterPro" id="IPR053196">
    <property type="entry name" value="Lipoprotein_YbaY-like"/>
</dbReference>
<evidence type="ECO:0000313" key="3">
    <source>
        <dbReference type="Proteomes" id="UP000241771"/>
    </source>
</evidence>
<evidence type="ECO:0000256" key="1">
    <source>
        <dbReference type="SAM" id="SignalP"/>
    </source>
</evidence>
<dbReference type="EMBL" id="PYMA01000009">
    <property type="protein sequence ID" value="PSW18817.1"/>
    <property type="molecule type" value="Genomic_DNA"/>
</dbReference>
<feature type="chain" id="PRO_5015436510" evidence="1">
    <location>
        <begin position="20"/>
        <end position="139"/>
    </location>
</feature>
<organism evidence="2 3">
    <name type="scientific">Photobacterium sanctipauli</name>
    <dbReference type="NCBI Taxonomy" id="1342794"/>
    <lineage>
        <taxon>Bacteria</taxon>
        <taxon>Pseudomonadati</taxon>
        <taxon>Pseudomonadota</taxon>
        <taxon>Gammaproteobacteria</taxon>
        <taxon>Vibrionales</taxon>
        <taxon>Vibrionaceae</taxon>
        <taxon>Photobacterium</taxon>
    </lineage>
</organism>
<dbReference type="RefSeq" id="WP_036818505.1">
    <property type="nucleotide sequence ID" value="NZ_JGVO01000150.1"/>
</dbReference>
<sequence>MKRVLLLISALFIALVVSACTNLVSEDTSLEQVTGTVTYRERIALPDNARITVTLSDVSKMDAPAELISSQAFLADGNQVPFNFQLNFLRDDIEPNMTYAVSARIEVDGKLVFITDTANHVITDANATMQKNLVLVKVN</sequence>